<organism evidence="2 3">
    <name type="scientific">Elysia marginata</name>
    <dbReference type="NCBI Taxonomy" id="1093978"/>
    <lineage>
        <taxon>Eukaryota</taxon>
        <taxon>Metazoa</taxon>
        <taxon>Spiralia</taxon>
        <taxon>Lophotrochozoa</taxon>
        <taxon>Mollusca</taxon>
        <taxon>Gastropoda</taxon>
        <taxon>Heterobranchia</taxon>
        <taxon>Euthyneura</taxon>
        <taxon>Panpulmonata</taxon>
        <taxon>Sacoglossa</taxon>
        <taxon>Placobranchoidea</taxon>
        <taxon>Plakobranchidae</taxon>
        <taxon>Elysia</taxon>
    </lineage>
</organism>
<evidence type="ECO:0000256" key="1">
    <source>
        <dbReference type="SAM" id="MobiDB-lite"/>
    </source>
</evidence>
<name>A0AAV4GQ30_9GAST</name>
<feature type="region of interest" description="Disordered" evidence="1">
    <location>
        <begin position="614"/>
        <end position="644"/>
    </location>
</feature>
<evidence type="ECO:0000313" key="2">
    <source>
        <dbReference type="EMBL" id="GFR87942.1"/>
    </source>
</evidence>
<accession>A0AAV4GQ30</accession>
<feature type="compositionally biased region" description="Polar residues" evidence="1">
    <location>
        <begin position="483"/>
        <end position="492"/>
    </location>
</feature>
<reference evidence="2 3" key="1">
    <citation type="journal article" date="2021" name="Elife">
        <title>Chloroplast acquisition without the gene transfer in kleptoplastic sea slugs, Plakobranchus ocellatus.</title>
        <authorList>
            <person name="Maeda T."/>
            <person name="Takahashi S."/>
            <person name="Yoshida T."/>
            <person name="Shimamura S."/>
            <person name="Takaki Y."/>
            <person name="Nagai Y."/>
            <person name="Toyoda A."/>
            <person name="Suzuki Y."/>
            <person name="Arimoto A."/>
            <person name="Ishii H."/>
            <person name="Satoh N."/>
            <person name="Nishiyama T."/>
            <person name="Hasebe M."/>
            <person name="Maruyama T."/>
            <person name="Minagawa J."/>
            <person name="Obokata J."/>
            <person name="Shigenobu S."/>
        </authorList>
    </citation>
    <scope>NUCLEOTIDE SEQUENCE [LARGE SCALE GENOMIC DNA]</scope>
</reference>
<evidence type="ECO:0000313" key="3">
    <source>
        <dbReference type="Proteomes" id="UP000762676"/>
    </source>
</evidence>
<feature type="region of interest" description="Disordered" evidence="1">
    <location>
        <begin position="476"/>
        <end position="499"/>
    </location>
</feature>
<dbReference type="AlphaFoldDB" id="A0AAV4GQ30"/>
<dbReference type="EMBL" id="BMAT01008557">
    <property type="protein sequence ID" value="GFR87942.1"/>
    <property type="molecule type" value="Genomic_DNA"/>
</dbReference>
<proteinExistence type="predicted"/>
<dbReference type="Proteomes" id="UP000762676">
    <property type="component" value="Unassembled WGS sequence"/>
</dbReference>
<protein>
    <submittedName>
        <fullName evidence="2">Uncharacterized protein</fullName>
    </submittedName>
</protein>
<sequence length="657" mass="73949">MYISDTKVHNTTFQQFKLTPIKWSRYMANLYRGTSADVHAAAATNPKQFLEEIAPNLKSVCRTIVDDYLELMSRGQKKPTAFITPKEYVEAKHYVLKTHSRDGHDEPLTNPRTLHDLTMKRSTAIHPANKIPDQLLYHTEVVDEVGRIEVSWMIVSVGLWYHFHREYQTGLTKPVFVGVGSCTQSSVINSTCFNGCSNDDRFCDHEKIKINDLSAITALTKQCVLFPDNLFIKENKHNRRTVGGSVVNHATLAVLRNSLEMNEPVPKWAMEHLVTNMGVSEKEFYESKGSVHLCVTHRECTELLMREKVDPDDVILIREHMFAMDGRNGTRAIQPDRLYFCTAATGVMFKSANYRNDDAWERSSITLKDLPLGVKYRFGVEENAVDDRTEKKGKERKSGIDLLPEEPHPPTFLRWTAVREFNKGGAISSYFPQYAETCRSIINGKASLGCVDDLLSSLNDLKLIIAAALKSKKKLEKCEGQESRQSSQLQPENDNEDDYDIDFVTGLVTPKQRDDSATKEAPKTEQEVDVYKSYAQGLIGQDNRAVDADPEYTSIHVTRGVSDTDDLVFALQQIADNSQGVLPDEVNCSDDDDSGGNGGDWDATKFMEKMNEVQWDRSAKEAHRHQSQRGMKIDNDAGSTKGAGFVNLNIEPKACLS</sequence>
<keyword evidence="3" id="KW-1185">Reference proteome</keyword>
<comment type="caution">
    <text evidence="2">The sequence shown here is derived from an EMBL/GenBank/DDBJ whole genome shotgun (WGS) entry which is preliminary data.</text>
</comment>
<gene>
    <name evidence="2" type="ORF">ElyMa_004237400</name>
</gene>